<reference evidence="1 2" key="1">
    <citation type="journal article" date="2016" name="Mol. Biol. Evol.">
        <title>Comparative Genomics of Early-Diverging Mushroom-Forming Fungi Provides Insights into the Origins of Lignocellulose Decay Capabilities.</title>
        <authorList>
            <person name="Nagy L.G."/>
            <person name="Riley R."/>
            <person name="Tritt A."/>
            <person name="Adam C."/>
            <person name="Daum C."/>
            <person name="Floudas D."/>
            <person name="Sun H."/>
            <person name="Yadav J.S."/>
            <person name="Pangilinan J."/>
            <person name="Larsson K.H."/>
            <person name="Matsuura K."/>
            <person name="Barry K."/>
            <person name="Labutti K."/>
            <person name="Kuo R."/>
            <person name="Ohm R.A."/>
            <person name="Bhattacharya S.S."/>
            <person name="Shirouzu T."/>
            <person name="Yoshinaga Y."/>
            <person name="Martin F.M."/>
            <person name="Grigoriev I.V."/>
            <person name="Hibbett D.S."/>
        </authorList>
    </citation>
    <scope>NUCLEOTIDE SEQUENCE [LARGE SCALE GENOMIC DNA]</scope>
    <source>
        <strain evidence="1 2">HHB12029</strain>
    </source>
</reference>
<organism evidence="1 2">
    <name type="scientific">Exidia glandulosa HHB12029</name>
    <dbReference type="NCBI Taxonomy" id="1314781"/>
    <lineage>
        <taxon>Eukaryota</taxon>
        <taxon>Fungi</taxon>
        <taxon>Dikarya</taxon>
        <taxon>Basidiomycota</taxon>
        <taxon>Agaricomycotina</taxon>
        <taxon>Agaricomycetes</taxon>
        <taxon>Auriculariales</taxon>
        <taxon>Exidiaceae</taxon>
        <taxon>Exidia</taxon>
    </lineage>
</organism>
<dbReference type="EMBL" id="KV426765">
    <property type="protein sequence ID" value="KZV78779.1"/>
    <property type="molecule type" value="Genomic_DNA"/>
</dbReference>
<dbReference type="InParanoid" id="A0A165Z2F3"/>
<proteinExistence type="predicted"/>
<dbReference type="AlphaFoldDB" id="A0A165Z2F3"/>
<gene>
    <name evidence="1" type="ORF">EXIGLDRAFT_783268</name>
</gene>
<name>A0A165Z2F3_EXIGL</name>
<evidence type="ECO:0000313" key="1">
    <source>
        <dbReference type="EMBL" id="KZV78779.1"/>
    </source>
</evidence>
<dbReference type="Proteomes" id="UP000077266">
    <property type="component" value="Unassembled WGS sequence"/>
</dbReference>
<protein>
    <submittedName>
        <fullName evidence="1">Uncharacterized protein</fullName>
    </submittedName>
</protein>
<keyword evidence="2" id="KW-1185">Reference proteome</keyword>
<evidence type="ECO:0000313" key="2">
    <source>
        <dbReference type="Proteomes" id="UP000077266"/>
    </source>
</evidence>
<accession>A0A165Z2F3</accession>
<sequence>MDASTSSQTVRREQVGMIKEECMRRLMDNLKGQERINYDGQHEPRHDAESAWWTFLWAFPRSSTQGAPSSKEMIGK</sequence>